<gene>
    <name evidence="2" type="ORF">OEZ85_011178</name>
</gene>
<protein>
    <submittedName>
        <fullName evidence="2">Uncharacterized protein</fullName>
    </submittedName>
</protein>
<feature type="compositionally biased region" description="Low complexity" evidence="1">
    <location>
        <begin position="181"/>
        <end position="201"/>
    </location>
</feature>
<feature type="region of interest" description="Disordered" evidence="1">
    <location>
        <begin position="172"/>
        <end position="201"/>
    </location>
</feature>
<reference evidence="2 3" key="1">
    <citation type="submission" date="2023-05" db="EMBL/GenBank/DDBJ databases">
        <title>A 100% complete, gapless, phased diploid assembly of the Scenedesmus obliquus UTEX 3031 genome.</title>
        <authorList>
            <person name="Biondi T.C."/>
            <person name="Hanschen E.R."/>
            <person name="Kwon T."/>
            <person name="Eng W."/>
            <person name="Kruse C.P.S."/>
            <person name="Koehler S.I."/>
            <person name="Kunde Y."/>
            <person name="Gleasner C.D."/>
            <person name="You Mak K.T."/>
            <person name="Polle J."/>
            <person name="Hovde B.T."/>
            <person name="Starkenburg S.R."/>
        </authorList>
    </citation>
    <scope>NUCLEOTIDE SEQUENCE [LARGE SCALE GENOMIC DNA]</scope>
    <source>
        <strain evidence="2 3">DOE0152z</strain>
    </source>
</reference>
<proteinExistence type="predicted"/>
<dbReference type="Proteomes" id="UP001244341">
    <property type="component" value="Chromosome 2b"/>
</dbReference>
<sequence>MASDTPASGCGPEAQREQWKQVREHIHRAEQRLLDLQFDYQQKVNAVEALKLDLRQTTKDSQDCEANSLSLGRATLNAFKKLQDFELQWRALEQDRVMLAQQLLQEQEGLAADQKGFDEKQSFYQQHLQEQQEHVAKLQRALQASAAAADVDAADAAGMDVEAKSVVNHMMHASSASGEGAAVQPADDDLQAQADQQLLAA</sequence>
<evidence type="ECO:0000313" key="2">
    <source>
        <dbReference type="EMBL" id="WIA11024.1"/>
    </source>
</evidence>
<accession>A0ABY8TPG9</accession>
<name>A0ABY8TPG9_TETOB</name>
<evidence type="ECO:0000256" key="1">
    <source>
        <dbReference type="SAM" id="MobiDB-lite"/>
    </source>
</evidence>
<keyword evidence="3" id="KW-1185">Reference proteome</keyword>
<evidence type="ECO:0000313" key="3">
    <source>
        <dbReference type="Proteomes" id="UP001244341"/>
    </source>
</evidence>
<feature type="region of interest" description="Disordered" evidence="1">
    <location>
        <begin position="1"/>
        <end position="22"/>
    </location>
</feature>
<organism evidence="2 3">
    <name type="scientific">Tetradesmus obliquus</name>
    <name type="common">Green alga</name>
    <name type="synonym">Acutodesmus obliquus</name>
    <dbReference type="NCBI Taxonomy" id="3088"/>
    <lineage>
        <taxon>Eukaryota</taxon>
        <taxon>Viridiplantae</taxon>
        <taxon>Chlorophyta</taxon>
        <taxon>core chlorophytes</taxon>
        <taxon>Chlorophyceae</taxon>
        <taxon>CS clade</taxon>
        <taxon>Sphaeropleales</taxon>
        <taxon>Scenedesmaceae</taxon>
        <taxon>Tetradesmus</taxon>
    </lineage>
</organism>
<dbReference type="EMBL" id="CP126209">
    <property type="protein sequence ID" value="WIA11024.1"/>
    <property type="molecule type" value="Genomic_DNA"/>
</dbReference>